<gene>
    <name evidence="1" type="ORF">HAP95_10800</name>
</gene>
<evidence type="ECO:0000313" key="1">
    <source>
        <dbReference type="EMBL" id="MBU2760629.1"/>
    </source>
</evidence>
<dbReference type="Proteomes" id="UP000755654">
    <property type="component" value="Unassembled WGS sequence"/>
</dbReference>
<accession>A0ABS5ZZM1</accession>
<dbReference type="Pfam" id="PF07676">
    <property type="entry name" value="PD40"/>
    <property type="match status" value="1"/>
</dbReference>
<comment type="caution">
    <text evidence="1">The sequence shown here is derived from an EMBL/GenBank/DDBJ whole genome shotgun (WGS) entry which is preliminary data.</text>
</comment>
<keyword evidence="2" id="KW-1185">Reference proteome</keyword>
<name>A0ABS5ZZM1_9PROT</name>
<protein>
    <submittedName>
        <fullName evidence="1">Uncharacterized protein</fullName>
    </submittedName>
</protein>
<evidence type="ECO:0000313" key="2">
    <source>
        <dbReference type="Proteomes" id="UP000755654"/>
    </source>
</evidence>
<dbReference type="InterPro" id="IPR011659">
    <property type="entry name" value="WD40"/>
</dbReference>
<sequence length="18" mass="2158">MPYLVPDGRWLVFVPDRP</sequence>
<reference evidence="1 2" key="1">
    <citation type="journal article" date="2021" name="ISME J.">
        <title>Genomic evolution of the class Acidithiobacillia: deep-branching Proteobacteria living in extreme acidic conditions.</title>
        <authorList>
            <person name="Moya-Beltran A."/>
            <person name="Beard S."/>
            <person name="Rojas-Villalobos C."/>
            <person name="Issotta F."/>
            <person name="Gallardo Y."/>
            <person name="Ulloa R."/>
            <person name="Giaveno A."/>
            <person name="Degli Esposti M."/>
            <person name="Johnson D.B."/>
            <person name="Quatrini R."/>
        </authorList>
    </citation>
    <scope>NUCLEOTIDE SEQUENCE [LARGE SCALE GENOMIC DNA]</scope>
    <source>
        <strain evidence="1 2">RW2</strain>
    </source>
</reference>
<dbReference type="EMBL" id="JAAOMP010000121">
    <property type="protein sequence ID" value="MBU2760629.1"/>
    <property type="molecule type" value="Genomic_DNA"/>
</dbReference>
<proteinExistence type="predicted"/>
<organism evidence="1 2">
    <name type="scientific">Acidithiobacillus sulfurivorans</name>
    <dbReference type="NCBI Taxonomy" id="1958756"/>
    <lineage>
        <taxon>Bacteria</taxon>
        <taxon>Pseudomonadati</taxon>
        <taxon>Pseudomonadota</taxon>
        <taxon>Acidithiobacillia</taxon>
        <taxon>Acidithiobacillales</taxon>
        <taxon>Acidithiobacillaceae</taxon>
        <taxon>Acidithiobacillus</taxon>
    </lineage>
</organism>